<feature type="region of interest" description="Disordered" evidence="1">
    <location>
        <begin position="100"/>
        <end position="135"/>
    </location>
</feature>
<dbReference type="EMBL" id="JANUAU010000015">
    <property type="protein sequence ID" value="MCS3679240.1"/>
    <property type="molecule type" value="Genomic_DNA"/>
</dbReference>
<feature type="region of interest" description="Disordered" evidence="1">
    <location>
        <begin position="147"/>
        <end position="169"/>
    </location>
</feature>
<accession>A0A9X2Q7N7</accession>
<dbReference type="RefSeq" id="WP_259220391.1">
    <property type="nucleotide sequence ID" value="NZ_JANUAV010000016.1"/>
</dbReference>
<sequence>MIDLSIFAEKDRRRQLISRYWELSSPGNDFAEPMKQIKEDFGLSRGAILGIVRSGSRAVSEIHVCRCGARKEFDSRKDFRSTPTQKPYVCEECKEAHSADGQIAKTADGGASESVPTRSGGETPGGEPPVGDNPLVETQLEDLFGAISSSANVEKRASAAGGKEEKRLRQRLRRLARGLSRASRKLERLSHQLDESRQ</sequence>
<feature type="compositionally biased region" description="Basic and acidic residues" evidence="1">
    <location>
        <begin position="184"/>
        <end position="198"/>
    </location>
</feature>
<evidence type="ECO:0000256" key="1">
    <source>
        <dbReference type="SAM" id="MobiDB-lite"/>
    </source>
</evidence>
<evidence type="ECO:0000313" key="2">
    <source>
        <dbReference type="EMBL" id="MCS3679240.1"/>
    </source>
</evidence>
<evidence type="ECO:0000313" key="3">
    <source>
        <dbReference type="Proteomes" id="UP001155027"/>
    </source>
</evidence>
<feature type="region of interest" description="Disordered" evidence="1">
    <location>
        <begin position="179"/>
        <end position="198"/>
    </location>
</feature>
<protein>
    <submittedName>
        <fullName evidence="2">Uncharacterized protein</fullName>
    </submittedName>
</protein>
<name>A0A9X2Q7N7_9BACT</name>
<feature type="compositionally biased region" description="Basic and acidic residues" evidence="1">
    <location>
        <begin position="153"/>
        <end position="167"/>
    </location>
</feature>
<gene>
    <name evidence="2" type="ORF">GGP71_003189</name>
</gene>
<dbReference type="Proteomes" id="UP001155027">
    <property type="component" value="Unassembled WGS sequence"/>
</dbReference>
<reference evidence="2" key="1">
    <citation type="submission" date="2022-08" db="EMBL/GenBank/DDBJ databases">
        <title>Genomic Encyclopedia of Type Strains, Phase V (KMG-V): Genome sequencing to study the core and pangenomes of soil and plant-associated prokaryotes.</title>
        <authorList>
            <person name="Whitman W."/>
        </authorList>
    </citation>
    <scope>NUCLEOTIDE SEQUENCE</scope>
    <source>
        <strain evidence="2">0</strain>
    </source>
</reference>
<comment type="caution">
    <text evidence="2">The sequence shown here is derived from an EMBL/GenBank/DDBJ whole genome shotgun (WGS) entry which is preliminary data.</text>
</comment>
<proteinExistence type="predicted"/>
<organism evidence="2 3">
    <name type="scientific">Salinibacter ruber</name>
    <dbReference type="NCBI Taxonomy" id="146919"/>
    <lineage>
        <taxon>Bacteria</taxon>
        <taxon>Pseudomonadati</taxon>
        <taxon>Rhodothermota</taxon>
        <taxon>Rhodothermia</taxon>
        <taxon>Rhodothermales</taxon>
        <taxon>Salinibacteraceae</taxon>
        <taxon>Salinibacter</taxon>
    </lineage>
</organism>
<dbReference type="AlphaFoldDB" id="A0A9X2Q7N7"/>